<dbReference type="EMBL" id="GBEZ01013360">
    <property type="protein sequence ID" value="JAC72618.1"/>
    <property type="molecule type" value="Transcribed_RNA"/>
</dbReference>
<sequence length="36" mass="4157">RCWSSPFFTRRPRLSPTGSQKHYKDGGALVKITYSQ</sequence>
<reference evidence="1" key="1">
    <citation type="submission" date="2014-05" db="EMBL/GenBank/DDBJ databases">
        <title>The transcriptome of the halophilic microalga Tetraselmis sp. GSL018 isolated from the Great Salt Lake, Utah.</title>
        <authorList>
            <person name="Jinkerson R.E."/>
            <person name="D'Adamo S."/>
            <person name="Posewitz M.C."/>
        </authorList>
    </citation>
    <scope>NUCLEOTIDE SEQUENCE</scope>
    <source>
        <strain evidence="1">GSL018</strain>
    </source>
</reference>
<gene>
    <name evidence="1" type="ORF">TSPGSL018_30895</name>
</gene>
<organism evidence="1">
    <name type="scientific">Tetraselmis sp. GSL018</name>
    <dbReference type="NCBI Taxonomy" id="582737"/>
    <lineage>
        <taxon>Eukaryota</taxon>
        <taxon>Viridiplantae</taxon>
        <taxon>Chlorophyta</taxon>
        <taxon>core chlorophytes</taxon>
        <taxon>Chlorodendrophyceae</taxon>
        <taxon>Chlorodendrales</taxon>
        <taxon>Chlorodendraceae</taxon>
        <taxon>Tetraselmis</taxon>
    </lineage>
</organism>
<accession>A0A061RKY0</accession>
<protein>
    <submittedName>
        <fullName evidence="1">Uncharacterized protein</fullName>
    </submittedName>
</protein>
<dbReference type="AlphaFoldDB" id="A0A061RKY0"/>
<name>A0A061RKY0_9CHLO</name>
<evidence type="ECO:0000313" key="1">
    <source>
        <dbReference type="EMBL" id="JAC72618.1"/>
    </source>
</evidence>
<feature type="non-terminal residue" evidence="1">
    <location>
        <position position="1"/>
    </location>
</feature>
<proteinExistence type="predicted"/>